<dbReference type="KEGG" id="smo:SELMODRAFT_426490"/>
<feature type="compositionally biased region" description="Basic and acidic residues" evidence="1">
    <location>
        <begin position="266"/>
        <end position="282"/>
    </location>
</feature>
<feature type="compositionally biased region" description="Basic and acidic residues" evidence="1">
    <location>
        <begin position="499"/>
        <end position="509"/>
    </location>
</feature>
<dbReference type="AlphaFoldDB" id="D8SWJ0"/>
<feature type="compositionally biased region" description="Basic and acidic residues" evidence="1">
    <location>
        <begin position="91"/>
        <end position="108"/>
    </location>
</feature>
<evidence type="ECO:0000313" key="3">
    <source>
        <dbReference type="Proteomes" id="UP000001514"/>
    </source>
</evidence>
<feature type="compositionally biased region" description="Basic and acidic residues" evidence="1">
    <location>
        <begin position="115"/>
        <end position="137"/>
    </location>
</feature>
<protein>
    <submittedName>
        <fullName evidence="2">Uncharacterized protein</fullName>
    </submittedName>
</protein>
<feature type="compositionally biased region" description="Basic residues" evidence="1">
    <location>
        <begin position="488"/>
        <end position="498"/>
    </location>
</feature>
<dbReference type="EMBL" id="GL377648">
    <property type="protein sequence ID" value="EFJ11304.1"/>
    <property type="molecule type" value="Genomic_DNA"/>
</dbReference>
<feature type="compositionally biased region" description="Basic and acidic residues" evidence="1">
    <location>
        <begin position="516"/>
        <end position="534"/>
    </location>
</feature>
<dbReference type="Proteomes" id="UP000001514">
    <property type="component" value="Unassembled WGS sequence"/>
</dbReference>
<dbReference type="Gramene" id="EFJ11304">
    <property type="protein sequence ID" value="EFJ11304"/>
    <property type="gene ID" value="SELMODRAFT_426490"/>
</dbReference>
<feature type="region of interest" description="Disordered" evidence="1">
    <location>
        <begin position="414"/>
        <end position="534"/>
    </location>
</feature>
<reference evidence="2 3" key="1">
    <citation type="journal article" date="2011" name="Science">
        <title>The Selaginella genome identifies genetic changes associated with the evolution of vascular plants.</title>
        <authorList>
            <person name="Banks J.A."/>
            <person name="Nishiyama T."/>
            <person name="Hasebe M."/>
            <person name="Bowman J.L."/>
            <person name="Gribskov M."/>
            <person name="dePamphilis C."/>
            <person name="Albert V.A."/>
            <person name="Aono N."/>
            <person name="Aoyama T."/>
            <person name="Ambrose B.A."/>
            <person name="Ashton N.W."/>
            <person name="Axtell M.J."/>
            <person name="Barker E."/>
            <person name="Barker M.S."/>
            <person name="Bennetzen J.L."/>
            <person name="Bonawitz N.D."/>
            <person name="Chapple C."/>
            <person name="Cheng C."/>
            <person name="Correa L.G."/>
            <person name="Dacre M."/>
            <person name="DeBarry J."/>
            <person name="Dreyer I."/>
            <person name="Elias M."/>
            <person name="Engstrom E.M."/>
            <person name="Estelle M."/>
            <person name="Feng L."/>
            <person name="Finet C."/>
            <person name="Floyd S.K."/>
            <person name="Frommer W.B."/>
            <person name="Fujita T."/>
            <person name="Gramzow L."/>
            <person name="Gutensohn M."/>
            <person name="Harholt J."/>
            <person name="Hattori M."/>
            <person name="Heyl A."/>
            <person name="Hirai T."/>
            <person name="Hiwatashi Y."/>
            <person name="Ishikawa M."/>
            <person name="Iwata M."/>
            <person name="Karol K.G."/>
            <person name="Koehler B."/>
            <person name="Kolukisaoglu U."/>
            <person name="Kubo M."/>
            <person name="Kurata T."/>
            <person name="Lalonde S."/>
            <person name="Li K."/>
            <person name="Li Y."/>
            <person name="Litt A."/>
            <person name="Lyons E."/>
            <person name="Manning G."/>
            <person name="Maruyama T."/>
            <person name="Michael T.P."/>
            <person name="Mikami K."/>
            <person name="Miyazaki S."/>
            <person name="Morinaga S."/>
            <person name="Murata T."/>
            <person name="Mueller-Roeber B."/>
            <person name="Nelson D.R."/>
            <person name="Obara M."/>
            <person name="Oguri Y."/>
            <person name="Olmstead R.G."/>
            <person name="Onodera N."/>
            <person name="Petersen B.L."/>
            <person name="Pils B."/>
            <person name="Prigge M."/>
            <person name="Rensing S.A."/>
            <person name="Riano-Pachon D.M."/>
            <person name="Roberts A.W."/>
            <person name="Sato Y."/>
            <person name="Scheller H.V."/>
            <person name="Schulz B."/>
            <person name="Schulz C."/>
            <person name="Shakirov E.V."/>
            <person name="Shibagaki N."/>
            <person name="Shinohara N."/>
            <person name="Shippen D.E."/>
            <person name="Soerensen I."/>
            <person name="Sotooka R."/>
            <person name="Sugimoto N."/>
            <person name="Sugita M."/>
            <person name="Sumikawa N."/>
            <person name="Tanurdzic M."/>
            <person name="Theissen G."/>
            <person name="Ulvskov P."/>
            <person name="Wakazuki S."/>
            <person name="Weng J.K."/>
            <person name="Willats W.W."/>
            <person name="Wipf D."/>
            <person name="Wolf P.G."/>
            <person name="Yang L."/>
            <person name="Zimmer A.D."/>
            <person name="Zhu Q."/>
            <person name="Mitros T."/>
            <person name="Hellsten U."/>
            <person name="Loque D."/>
            <person name="Otillar R."/>
            <person name="Salamov A."/>
            <person name="Schmutz J."/>
            <person name="Shapiro H."/>
            <person name="Lindquist E."/>
            <person name="Lucas S."/>
            <person name="Rokhsar D."/>
            <person name="Grigoriev I.V."/>
        </authorList>
    </citation>
    <scope>NUCLEOTIDE SEQUENCE [LARGE SCALE GENOMIC DNA]</scope>
</reference>
<evidence type="ECO:0000313" key="2">
    <source>
        <dbReference type="EMBL" id="EFJ11304.1"/>
    </source>
</evidence>
<evidence type="ECO:0000256" key="1">
    <source>
        <dbReference type="SAM" id="MobiDB-lite"/>
    </source>
</evidence>
<dbReference type="HOGENOM" id="CLU_418224_0_0_1"/>
<feature type="region of interest" description="Disordered" evidence="1">
    <location>
        <begin position="36"/>
        <end position="345"/>
    </location>
</feature>
<organism evidence="3">
    <name type="scientific">Selaginella moellendorffii</name>
    <name type="common">Spikemoss</name>
    <dbReference type="NCBI Taxonomy" id="88036"/>
    <lineage>
        <taxon>Eukaryota</taxon>
        <taxon>Viridiplantae</taxon>
        <taxon>Streptophyta</taxon>
        <taxon>Embryophyta</taxon>
        <taxon>Tracheophyta</taxon>
        <taxon>Lycopodiopsida</taxon>
        <taxon>Selaginellales</taxon>
        <taxon>Selaginellaceae</taxon>
        <taxon>Selaginella</taxon>
    </lineage>
</organism>
<feature type="compositionally biased region" description="Basic and acidic residues" evidence="1">
    <location>
        <begin position="244"/>
        <end position="254"/>
    </location>
</feature>
<feature type="region of interest" description="Disordered" evidence="1">
    <location>
        <begin position="583"/>
        <end position="656"/>
    </location>
</feature>
<accession>D8SWJ0</accession>
<sequence>MEGNVSDADYFEQMEAHLRFDLEMEVLDLESCLEAGGSIGRPTNAAPVQEEERRPLSLRQELAKARQIKSVLSRPRKQARRKSSVRILQPRSDRQRRSQRLVECERKGAGIPVACRERMDDGELEKDGGDENGDRAENPVPSIDALHKIVEKSMPDKEEIVLERSLLVDDGAKAERKRPSESIDDIDDRLCDKTSIEEEAGTSTSGASKEDLASLKLERKRSREGKAAPVKTKQQQLGAMARPSDPHKVTEKRLAGNLDPQGNEQQVDRGVAEPDLAEKEAPKSNGSVDDDRVKNSEKPTSTPKSKESEELLHQQSRVPAGDNLLGNPEKRSGEEPSPGNEMASDCIEYSWEPSLPLEAVAVEDKCAEIVVAVVTENKTLAPIQQQKMPSLPSEAVAVKDKCADAVVSDNEFLAPSTTDTSAQIQQQKPASSTKRGTLVRRSPSSRTDRRNVENARKCEEQECKGGVEDKGDRNLQLLAAPVEEPKRLQPKRIARRRDRSHEETAEKQARGSSKMAETEPVKKSRKDLEAVSRVEETNLEAHRRMRTRSATRLQVSPLVIDLDEQGGNEAAAREGNQIAVIAIDPTGDGGSSRQESSRRINARSSPQVAMLALGPLPLRRSKRASQEMANKRKLSGGEAKRGTRILRKRGVPVDDM</sequence>
<feature type="compositionally biased region" description="Basic and acidic residues" evidence="1">
    <location>
        <begin position="446"/>
        <end position="473"/>
    </location>
</feature>
<feature type="compositionally biased region" description="Polar residues" evidence="1">
    <location>
        <begin position="415"/>
        <end position="435"/>
    </location>
</feature>
<dbReference type="InParanoid" id="D8SWJ0"/>
<proteinExistence type="predicted"/>
<keyword evidence="3" id="KW-1185">Reference proteome</keyword>
<name>D8SWJ0_SELML</name>
<gene>
    <name evidence="2" type="ORF">SELMODRAFT_426490</name>
</gene>
<feature type="compositionally biased region" description="Basic and acidic residues" evidence="1">
    <location>
        <begin position="208"/>
        <end position="217"/>
    </location>
</feature>
<feature type="compositionally biased region" description="Basic residues" evidence="1">
    <location>
        <begin position="74"/>
        <end position="84"/>
    </location>
</feature>
<feature type="compositionally biased region" description="Basic and acidic residues" evidence="1">
    <location>
        <begin position="145"/>
        <end position="181"/>
    </location>
</feature>